<dbReference type="Pfam" id="PF01809">
    <property type="entry name" value="YidD"/>
    <property type="match status" value="1"/>
</dbReference>
<keyword evidence="1" id="KW-0472">Membrane</keyword>
<protein>
    <recommendedName>
        <fullName evidence="1">Putative membrane protein insertion efficiency factor</fullName>
    </recommendedName>
</protein>
<dbReference type="OrthoDB" id="9801753at2"/>
<sequence length="79" mass="9025">MNGLKRWPSAALAAVLITLVRGYQWLLSPLLGRNCRFTPTCSEYCIQAIRKHGPLRGAWLTTRRLLRCHPWSEGGEDYP</sequence>
<dbReference type="SMART" id="SM01234">
    <property type="entry name" value="Haemolytic"/>
    <property type="match status" value="1"/>
</dbReference>
<organism evidence="2 3">
    <name type="scientific">Pirellulimonas nuda</name>
    <dbReference type="NCBI Taxonomy" id="2528009"/>
    <lineage>
        <taxon>Bacteria</taxon>
        <taxon>Pseudomonadati</taxon>
        <taxon>Planctomycetota</taxon>
        <taxon>Planctomycetia</taxon>
        <taxon>Pirellulales</taxon>
        <taxon>Lacipirellulaceae</taxon>
        <taxon>Pirellulimonas</taxon>
    </lineage>
</organism>
<keyword evidence="1" id="KW-1003">Cell membrane</keyword>
<keyword evidence="3" id="KW-1185">Reference proteome</keyword>
<dbReference type="InterPro" id="IPR002696">
    <property type="entry name" value="Membr_insert_effic_factor_YidD"/>
</dbReference>
<accession>A0A518DH29</accession>
<evidence type="ECO:0000313" key="3">
    <source>
        <dbReference type="Proteomes" id="UP000317429"/>
    </source>
</evidence>
<dbReference type="Proteomes" id="UP000317429">
    <property type="component" value="Chromosome"/>
</dbReference>
<comment type="subcellular location">
    <subcellularLocation>
        <location evidence="1">Cell membrane</location>
        <topology evidence="1">Peripheral membrane protein</topology>
        <orientation evidence="1">Cytoplasmic side</orientation>
    </subcellularLocation>
</comment>
<dbReference type="PANTHER" id="PTHR33383">
    <property type="entry name" value="MEMBRANE PROTEIN INSERTION EFFICIENCY FACTOR-RELATED"/>
    <property type="match status" value="1"/>
</dbReference>
<comment type="similarity">
    <text evidence="1">Belongs to the UPF0161 family.</text>
</comment>
<gene>
    <name evidence="2" type="primary">yidD</name>
    <name evidence="2" type="ORF">Pla175_41930</name>
</gene>
<evidence type="ECO:0000313" key="2">
    <source>
        <dbReference type="EMBL" id="QDU90780.1"/>
    </source>
</evidence>
<name>A0A518DH29_9BACT</name>
<dbReference type="AlphaFoldDB" id="A0A518DH29"/>
<dbReference type="PANTHER" id="PTHR33383:SF1">
    <property type="entry name" value="MEMBRANE PROTEIN INSERTION EFFICIENCY FACTOR-RELATED"/>
    <property type="match status" value="1"/>
</dbReference>
<dbReference type="KEGG" id="pnd:Pla175_41930"/>
<dbReference type="GO" id="GO:0005886">
    <property type="term" value="C:plasma membrane"/>
    <property type="evidence" value="ECO:0007669"/>
    <property type="project" value="UniProtKB-SubCell"/>
</dbReference>
<dbReference type="HAMAP" id="MF_00386">
    <property type="entry name" value="UPF0161_YidD"/>
    <property type="match status" value="1"/>
</dbReference>
<dbReference type="NCBIfam" id="TIGR00278">
    <property type="entry name" value="membrane protein insertion efficiency factor YidD"/>
    <property type="match status" value="1"/>
</dbReference>
<proteinExistence type="inferred from homology"/>
<evidence type="ECO:0000256" key="1">
    <source>
        <dbReference type="HAMAP-Rule" id="MF_00386"/>
    </source>
</evidence>
<reference evidence="2 3" key="1">
    <citation type="submission" date="2019-02" db="EMBL/GenBank/DDBJ databases">
        <title>Deep-cultivation of Planctomycetes and their phenomic and genomic characterization uncovers novel biology.</title>
        <authorList>
            <person name="Wiegand S."/>
            <person name="Jogler M."/>
            <person name="Boedeker C."/>
            <person name="Pinto D."/>
            <person name="Vollmers J."/>
            <person name="Rivas-Marin E."/>
            <person name="Kohn T."/>
            <person name="Peeters S.H."/>
            <person name="Heuer A."/>
            <person name="Rast P."/>
            <person name="Oberbeckmann S."/>
            <person name="Bunk B."/>
            <person name="Jeske O."/>
            <person name="Meyerdierks A."/>
            <person name="Storesund J.E."/>
            <person name="Kallscheuer N."/>
            <person name="Luecker S."/>
            <person name="Lage O.M."/>
            <person name="Pohl T."/>
            <person name="Merkel B.J."/>
            <person name="Hornburger P."/>
            <person name="Mueller R.-W."/>
            <person name="Bruemmer F."/>
            <person name="Labrenz M."/>
            <person name="Spormann A.M."/>
            <person name="Op den Camp H."/>
            <person name="Overmann J."/>
            <person name="Amann R."/>
            <person name="Jetten M.S.M."/>
            <person name="Mascher T."/>
            <person name="Medema M.H."/>
            <person name="Devos D.P."/>
            <person name="Kaster A.-K."/>
            <person name="Ovreas L."/>
            <person name="Rohde M."/>
            <person name="Galperin M.Y."/>
            <person name="Jogler C."/>
        </authorList>
    </citation>
    <scope>NUCLEOTIDE SEQUENCE [LARGE SCALE GENOMIC DNA]</scope>
    <source>
        <strain evidence="2 3">Pla175</strain>
    </source>
</reference>
<comment type="function">
    <text evidence="1">Could be involved in insertion of integral membrane proteins into the membrane.</text>
</comment>
<dbReference type="EMBL" id="CP036291">
    <property type="protein sequence ID" value="QDU90780.1"/>
    <property type="molecule type" value="Genomic_DNA"/>
</dbReference>
<dbReference type="RefSeq" id="WP_145289960.1">
    <property type="nucleotide sequence ID" value="NZ_CP036291.1"/>
</dbReference>